<name>A0AAV7W1A7_PLEWA</name>
<evidence type="ECO:0000313" key="4">
    <source>
        <dbReference type="EMBL" id="KAJ1206115.1"/>
    </source>
</evidence>
<evidence type="ECO:0000256" key="2">
    <source>
        <dbReference type="SAM" id="MobiDB-lite"/>
    </source>
</evidence>
<keyword evidence="5" id="KW-1185">Reference proteome</keyword>
<dbReference type="InterPro" id="IPR032745">
    <property type="entry name" value="GRIN_C"/>
</dbReference>
<dbReference type="GO" id="GO:0005886">
    <property type="term" value="C:plasma membrane"/>
    <property type="evidence" value="ECO:0007669"/>
    <property type="project" value="TreeGrafter"/>
</dbReference>
<feature type="compositionally biased region" description="Basic and acidic residues" evidence="2">
    <location>
        <begin position="21"/>
        <end position="39"/>
    </location>
</feature>
<feature type="region of interest" description="Disordered" evidence="2">
    <location>
        <begin position="132"/>
        <end position="159"/>
    </location>
</feature>
<feature type="domain" description="G protein-regulated inducer of neurite outgrowth C-terminal" evidence="3">
    <location>
        <begin position="650"/>
        <end position="775"/>
    </location>
</feature>
<dbReference type="InterPro" id="IPR026646">
    <property type="entry name" value="GPRIN2-like/GPRIN3"/>
</dbReference>
<protein>
    <recommendedName>
        <fullName evidence="3">G protein-regulated inducer of neurite outgrowth C-terminal domain-containing protein</fullName>
    </recommendedName>
</protein>
<dbReference type="PANTHER" id="PTHR15718">
    <property type="entry name" value="G PROTEIN-REGULATED INDUCER OF NEURITE OUTGROWTH C-TERMINAL DOMAIN-CONTAINING PROTEIN"/>
    <property type="match status" value="1"/>
</dbReference>
<dbReference type="Pfam" id="PF15235">
    <property type="entry name" value="GRIN_C"/>
    <property type="match status" value="1"/>
</dbReference>
<feature type="compositionally biased region" description="Polar residues" evidence="2">
    <location>
        <begin position="189"/>
        <end position="204"/>
    </location>
</feature>
<feature type="compositionally biased region" description="Polar residues" evidence="2">
    <location>
        <begin position="268"/>
        <end position="282"/>
    </location>
</feature>
<evidence type="ECO:0000259" key="3">
    <source>
        <dbReference type="Pfam" id="PF15235"/>
    </source>
</evidence>
<accession>A0AAV7W1A7</accession>
<dbReference type="Proteomes" id="UP001066276">
    <property type="component" value="Chromosome 1_2"/>
</dbReference>
<comment type="function">
    <text evidence="1">May be involved in neurite outgrowth.</text>
</comment>
<evidence type="ECO:0000256" key="1">
    <source>
        <dbReference type="ARBA" id="ARBA00002358"/>
    </source>
</evidence>
<dbReference type="AlphaFoldDB" id="A0AAV7W1A7"/>
<dbReference type="EMBL" id="JANPWB010000002">
    <property type="protein sequence ID" value="KAJ1206115.1"/>
    <property type="molecule type" value="Genomic_DNA"/>
</dbReference>
<feature type="region of interest" description="Disordered" evidence="2">
    <location>
        <begin position="1"/>
        <end position="59"/>
    </location>
</feature>
<organism evidence="4 5">
    <name type="scientific">Pleurodeles waltl</name>
    <name type="common">Iberian ribbed newt</name>
    <dbReference type="NCBI Taxonomy" id="8319"/>
    <lineage>
        <taxon>Eukaryota</taxon>
        <taxon>Metazoa</taxon>
        <taxon>Chordata</taxon>
        <taxon>Craniata</taxon>
        <taxon>Vertebrata</taxon>
        <taxon>Euteleostomi</taxon>
        <taxon>Amphibia</taxon>
        <taxon>Batrachia</taxon>
        <taxon>Caudata</taxon>
        <taxon>Salamandroidea</taxon>
        <taxon>Salamandridae</taxon>
        <taxon>Pleurodelinae</taxon>
        <taxon>Pleurodeles</taxon>
    </lineage>
</organism>
<feature type="region of interest" description="Disordered" evidence="2">
    <location>
        <begin position="173"/>
        <end position="217"/>
    </location>
</feature>
<feature type="compositionally biased region" description="Polar residues" evidence="2">
    <location>
        <begin position="617"/>
        <end position="638"/>
    </location>
</feature>
<feature type="region of interest" description="Disordered" evidence="2">
    <location>
        <begin position="260"/>
        <end position="292"/>
    </location>
</feature>
<feature type="compositionally biased region" description="Basic and acidic residues" evidence="2">
    <location>
        <begin position="174"/>
        <end position="188"/>
    </location>
</feature>
<evidence type="ECO:0000313" key="5">
    <source>
        <dbReference type="Proteomes" id="UP001066276"/>
    </source>
</evidence>
<gene>
    <name evidence="4" type="ORF">NDU88_001524</name>
</gene>
<dbReference type="PANTHER" id="PTHR15718:SF6">
    <property type="entry name" value="G PROTEIN-REGULATED INDUCER OF NEURITE OUTGROWTH 3"/>
    <property type="match status" value="1"/>
</dbReference>
<feature type="region of interest" description="Disordered" evidence="2">
    <location>
        <begin position="608"/>
        <end position="683"/>
    </location>
</feature>
<comment type="caution">
    <text evidence="4">The sequence shown here is derived from an EMBL/GenBank/DDBJ whole genome shotgun (WGS) entry which is preliminary data.</text>
</comment>
<proteinExistence type="predicted"/>
<dbReference type="GO" id="GO:0031175">
    <property type="term" value="P:neuron projection development"/>
    <property type="evidence" value="ECO:0007669"/>
    <property type="project" value="TreeGrafter"/>
</dbReference>
<reference evidence="4" key="1">
    <citation type="journal article" date="2022" name="bioRxiv">
        <title>Sequencing and chromosome-scale assembly of the giantPleurodeles waltlgenome.</title>
        <authorList>
            <person name="Brown T."/>
            <person name="Elewa A."/>
            <person name="Iarovenko S."/>
            <person name="Subramanian E."/>
            <person name="Araus A.J."/>
            <person name="Petzold A."/>
            <person name="Susuki M."/>
            <person name="Suzuki K.-i.T."/>
            <person name="Hayashi T."/>
            <person name="Toyoda A."/>
            <person name="Oliveira C."/>
            <person name="Osipova E."/>
            <person name="Leigh N.D."/>
            <person name="Simon A."/>
            <person name="Yun M.H."/>
        </authorList>
    </citation>
    <scope>NUCLEOTIDE SEQUENCE</scope>
    <source>
        <strain evidence="4">20211129_DDA</strain>
        <tissue evidence="4">Liver</tissue>
    </source>
</reference>
<feature type="region of interest" description="Disordered" evidence="2">
    <location>
        <begin position="523"/>
        <end position="542"/>
    </location>
</feature>
<sequence length="781" mass="86137">MGTVPDPQESARTSVEDIIEEKDCLIDPHSKDHERKSEKNANGVPIPDSKPTPSGSFDLNCTSIETPMSQQTCDMSKHDLDQTVTPCPASPAEKEFQAVTGSISACGPLQQCILEEHVLSSDRTVGHLTDSQASTNTAMPNQQSNKPHPNSPPQADNSLANSCRTAINLSADTSLHKAESTRKDDEPHTSVSQSNVLQVGQTEKLSGKDTSIPDYPQSATSIGDCELNKHQAVNQLKGNCHTNLQTGPKDETDTVSCHISSISQESSPRTCTSDTQMSQHALQETPEPDIQTDSKYKNMGTMTHSCSSHDAEVQAVAHVESKSVSTSPSILAAYLRENQFQLKDREDKVCIIYRGNPRPGLPQHGNAFPMSLHKDMTRNPVITPKVRFRATAMEVLNPAYLRLHGRPGMSSDASCKISPNLTKVAYQGPDTSGYPAGMFKGESEAQAMNAARQSQGLPQHPLVAPTLHNVKPAYQINIEANNQNKQPQRPLEINAQPPQFMTGQEMNKRPSHHLLGVAESNQLRGNRAKDYEQSAADGDEERRPFHFKITNEMGNTQAIITTDIIKPKKEDKPAFLNFDGDITSNIGATGGQVEEFLQVFIKKEQDKLQEENEQAKRSNSLSLQSRAASDFSHTSSPHTPRLKKAREEKKEQRLAGSATPEQQGKLHLGKKQSSTKVEEKGKETKSVKDVVWDEQGMTWEVYGASMDPEALGIAIQNHLTRQIREHEKMIRAQMKQNRKSVSSDTSSKKLKGRQNNMFQSLFQNFRRPNCCVHPPSSAVLD</sequence>